<dbReference type="EMBL" id="QZKU01000127">
    <property type="protein sequence ID" value="RJP16586.1"/>
    <property type="molecule type" value="Genomic_DNA"/>
</dbReference>
<evidence type="ECO:0000313" key="4">
    <source>
        <dbReference type="EMBL" id="RJP16586.1"/>
    </source>
</evidence>
<dbReference type="InterPro" id="IPR012341">
    <property type="entry name" value="6hp_glycosidase-like_sf"/>
</dbReference>
<dbReference type="Pfam" id="PF00723">
    <property type="entry name" value="Glyco_hydro_15"/>
    <property type="match status" value="1"/>
</dbReference>
<organism evidence="4 5">
    <name type="scientific">Abyssobacteria bacterium (strain SURF_5)</name>
    <dbReference type="NCBI Taxonomy" id="2093360"/>
    <lineage>
        <taxon>Bacteria</taxon>
        <taxon>Pseudomonadati</taxon>
        <taxon>Candidatus Hydrogenedentota</taxon>
        <taxon>Candidatus Abyssobacteria</taxon>
    </lineage>
</organism>
<dbReference type="InterPro" id="IPR011613">
    <property type="entry name" value="GH15-like"/>
</dbReference>
<protein>
    <submittedName>
        <fullName evidence="4">Glucan 1,4-alpha-glucosidase</fullName>
    </submittedName>
</protein>
<dbReference type="PANTHER" id="PTHR31616:SF0">
    <property type="entry name" value="GLUCAN 1,4-ALPHA-GLUCOSIDASE"/>
    <property type="match status" value="1"/>
</dbReference>
<accession>A0A3A4NDY3</accession>
<gene>
    <name evidence="4" type="ORF">C4520_18310</name>
</gene>
<feature type="domain" description="GH15-like" evidence="2">
    <location>
        <begin position="378"/>
        <end position="683"/>
    </location>
</feature>
<dbReference type="Gene3D" id="1.50.10.10">
    <property type="match status" value="1"/>
</dbReference>
<dbReference type="GO" id="GO:0030246">
    <property type="term" value="F:carbohydrate binding"/>
    <property type="evidence" value="ECO:0007669"/>
    <property type="project" value="InterPro"/>
</dbReference>
<evidence type="ECO:0000256" key="1">
    <source>
        <dbReference type="SAM" id="MobiDB-lite"/>
    </source>
</evidence>
<dbReference type="GO" id="GO:0005975">
    <property type="term" value="P:carbohydrate metabolic process"/>
    <property type="evidence" value="ECO:0007669"/>
    <property type="project" value="InterPro"/>
</dbReference>
<comment type="caution">
    <text evidence="4">The sequence shown here is derived from an EMBL/GenBank/DDBJ whole genome shotgun (WGS) entry which is preliminary data.</text>
</comment>
<dbReference type="Proteomes" id="UP000265882">
    <property type="component" value="Unassembled WGS sequence"/>
</dbReference>
<sequence length="808" mass="91406">MTDKPQNDSAIAFGSPGIPPKWTSSQKEGVGTANSAASRIWFTLSHGILNEVYYPTIDHPQIRDLQFLITDGKTFFHEEKRDLKSEIECIERDTLGYRIVSDDLQRRYRLVKEIISDPCKPCILVHVRIEAEKDWLDRLQIFALLAPHLEVSGWGNSARRFHVSGQTLLIAWKEQTYLAMGTTVGFTGTSCGYVGASDGWQDLRDNLRMDWEFERAEEGNIAVIGRIDTSKSSEFTLGLAFGQGRHDAVCTLIQSLSVPFQYHWEEFKKQWRRVCCDIRDLDRFSQDNGRLYRISHNLLLAHEDKTFNGALIASASIPWGQSKGDEDIGGYHLVWTRDMVNSATGLFACGDNMTPARALVYLACSQRDDGGFPQNFWIDGTPYWSGIQLDEVAFPVMLAWRLWKAGACGGFDPYHMVRRAASYLIRQGPMTQQERWEENSGYSPSTLAASITALICAAEFCRSRGDQESASFLEDYADFLESHLELWTVTTEGTLLKGIPRHYIRIHPTDIGNPSPDEDPNKGLLAIRNRPPGEEWRFPAKDIVDAGFLELVRYGIRKPGDNLIEDSLQVVDAVLKVDTPYGPCWRRYNNDGYGERPDGGPYEGWGKGRAWPLLTGERGHYEFAAGRDPTPCISAMEKFASKGGMLPEQIWDEDDRPEAGMFFGRFAGSAMPLMWAHAEYIKLLRSAADSQVFDLIPIVAERYLAGKGRKDLEVWKPIRRVKSVAGGHVLRVQAPEPFQLLWTMDEWKTKFQTSSAPTGLEICFVDIAVPKGQTAPIRFTFFWTDTDKWEGRDYCVNIREIDGSFKKC</sequence>
<dbReference type="GO" id="GO:0004553">
    <property type="term" value="F:hydrolase activity, hydrolyzing O-glycosyl compounds"/>
    <property type="evidence" value="ECO:0007669"/>
    <property type="project" value="TreeGrafter"/>
</dbReference>
<dbReference type="CDD" id="cd07430">
    <property type="entry name" value="GH15_N"/>
    <property type="match status" value="1"/>
</dbReference>
<dbReference type="Pfam" id="PF09137">
    <property type="entry name" value="Glucodextran_N"/>
    <property type="match status" value="1"/>
</dbReference>
<feature type="region of interest" description="Disordered" evidence="1">
    <location>
        <begin position="1"/>
        <end position="29"/>
    </location>
</feature>
<dbReference type="SUPFAM" id="SSF48208">
    <property type="entry name" value="Six-hairpin glycosidases"/>
    <property type="match status" value="1"/>
</dbReference>
<dbReference type="GO" id="GO:0016757">
    <property type="term" value="F:glycosyltransferase activity"/>
    <property type="evidence" value="ECO:0007669"/>
    <property type="project" value="UniProtKB-ARBA"/>
</dbReference>
<dbReference type="AlphaFoldDB" id="A0A3A4NDY3"/>
<dbReference type="PANTHER" id="PTHR31616">
    <property type="entry name" value="TREHALASE"/>
    <property type="match status" value="1"/>
</dbReference>
<evidence type="ECO:0000313" key="5">
    <source>
        <dbReference type="Proteomes" id="UP000265882"/>
    </source>
</evidence>
<evidence type="ECO:0000259" key="3">
    <source>
        <dbReference type="Pfam" id="PF09137"/>
    </source>
</evidence>
<dbReference type="InterPro" id="IPR008928">
    <property type="entry name" value="6-hairpin_glycosidase_sf"/>
</dbReference>
<feature type="domain" description="Glucodextranase N-terminal" evidence="3">
    <location>
        <begin position="12"/>
        <end position="273"/>
    </location>
</feature>
<dbReference type="SUPFAM" id="SSF74650">
    <property type="entry name" value="Galactose mutarotase-like"/>
    <property type="match status" value="1"/>
</dbReference>
<proteinExistence type="predicted"/>
<name>A0A3A4NDY3_ABYX5</name>
<dbReference type="InterPro" id="IPR014718">
    <property type="entry name" value="GH-type_carb-bd"/>
</dbReference>
<evidence type="ECO:0000259" key="2">
    <source>
        <dbReference type="Pfam" id="PF00723"/>
    </source>
</evidence>
<dbReference type="InterPro" id="IPR011013">
    <property type="entry name" value="Gal_mutarotase_sf_dom"/>
</dbReference>
<dbReference type="InterPro" id="IPR015220">
    <property type="entry name" value="Glucodextranase_N"/>
</dbReference>
<dbReference type="Gene3D" id="2.70.98.10">
    <property type="match status" value="1"/>
</dbReference>
<reference evidence="4 5" key="1">
    <citation type="journal article" date="2017" name="ISME J.">
        <title>Energy and carbon metabolisms in a deep terrestrial subsurface fluid microbial community.</title>
        <authorList>
            <person name="Momper L."/>
            <person name="Jungbluth S.P."/>
            <person name="Lee M.D."/>
            <person name="Amend J.P."/>
        </authorList>
    </citation>
    <scope>NUCLEOTIDE SEQUENCE [LARGE SCALE GENOMIC DNA]</scope>
    <source>
        <strain evidence="4">SURF_5</strain>
    </source>
</reference>